<proteinExistence type="predicted"/>
<feature type="transmembrane region" description="Helical" evidence="1">
    <location>
        <begin position="201"/>
        <end position="223"/>
    </location>
</feature>
<dbReference type="EMBL" id="RYFG02000048">
    <property type="protein sequence ID" value="TRW99926.1"/>
    <property type="molecule type" value="Genomic_DNA"/>
</dbReference>
<name>A0ABY3CCN2_9GAMM</name>
<keyword evidence="1" id="KW-1133">Transmembrane helix</keyword>
<feature type="transmembrane region" description="Helical" evidence="1">
    <location>
        <begin position="229"/>
        <end position="251"/>
    </location>
</feature>
<feature type="transmembrane region" description="Helical" evidence="1">
    <location>
        <begin position="96"/>
        <end position="118"/>
    </location>
</feature>
<dbReference type="Pfam" id="PF09948">
    <property type="entry name" value="PpoB2"/>
    <property type="match status" value="1"/>
</dbReference>
<keyword evidence="1" id="KW-0812">Transmembrane</keyword>
<keyword evidence="3" id="KW-1185">Reference proteome</keyword>
<feature type="transmembrane region" description="Helical" evidence="1">
    <location>
        <begin position="138"/>
        <end position="155"/>
    </location>
</feature>
<evidence type="ECO:0000256" key="1">
    <source>
        <dbReference type="SAM" id="Phobius"/>
    </source>
</evidence>
<accession>A0ABY3CCN2</accession>
<feature type="transmembrane region" description="Helical" evidence="1">
    <location>
        <begin position="12"/>
        <end position="30"/>
    </location>
</feature>
<reference evidence="2 3" key="1">
    <citation type="journal article" date="2019" name="Antonie Van Leeuwenhoek">
        <title>Description of 'Ca. Methylobacter oryzae' KRF1, a novel species from the environmentally important Methylobacter clade 2.</title>
        <authorList>
            <person name="Khatri K."/>
            <person name="Mohite J.A."/>
            <person name="Pandit P.S."/>
            <person name="Bahulikar R."/>
            <person name="Rahalkar M.C."/>
        </authorList>
    </citation>
    <scope>NUCLEOTIDE SEQUENCE [LARGE SCALE GENOMIC DNA]</scope>
    <source>
        <strain evidence="2 3">KRF1</strain>
    </source>
</reference>
<feature type="transmembrane region" description="Helical" evidence="1">
    <location>
        <begin position="50"/>
        <end position="75"/>
    </location>
</feature>
<keyword evidence="1" id="KW-0472">Membrane</keyword>
<evidence type="ECO:0000313" key="3">
    <source>
        <dbReference type="Proteomes" id="UP000733744"/>
    </source>
</evidence>
<comment type="caution">
    <text evidence="2">The sequence shown here is derived from an EMBL/GenBank/DDBJ whole genome shotgun (WGS) entry which is preliminary data.</text>
</comment>
<organism evidence="2 3">
    <name type="scientific">Candidatus Methylobacter oryzae</name>
    <dbReference type="NCBI Taxonomy" id="2497749"/>
    <lineage>
        <taxon>Bacteria</taxon>
        <taxon>Pseudomonadati</taxon>
        <taxon>Pseudomonadota</taxon>
        <taxon>Gammaproteobacteria</taxon>
        <taxon>Methylococcales</taxon>
        <taxon>Methylococcaceae</taxon>
        <taxon>Methylobacter</taxon>
    </lineage>
</organism>
<sequence>MFPIKIQNPVLVIVLIWILSAWAYLFYVHYQMTSQPMSSFWMPPSEPRAWHFMDFALVYFMWAVMMAAMMLPSALPMIQAFIKICRQRSDKSAVKLTYLFILAYLGVWLLFSCALTVLQWQMYGLAWLSPMMDSQNSISAAGILFLAGFYQFMPLKNACLVYCKTPVGFLLNEWQDGSAGAFNMGVKHGAYCVGCCWAQMLVMFVVGVMNLLGMALITLLVIFEKSMPLQATLICKIVGVAFIAWGAFLLIA</sequence>
<dbReference type="RefSeq" id="WP_127027263.1">
    <property type="nucleotide sequence ID" value="NZ_RYFG02000048.1"/>
</dbReference>
<dbReference type="InterPro" id="IPR018688">
    <property type="entry name" value="PpoB2-like"/>
</dbReference>
<dbReference type="Proteomes" id="UP000733744">
    <property type="component" value="Unassembled WGS sequence"/>
</dbReference>
<gene>
    <name evidence="2" type="ORF">EKO24_006430</name>
</gene>
<protein>
    <submittedName>
        <fullName evidence="2">DUF2182 domain-containing protein</fullName>
    </submittedName>
</protein>
<evidence type="ECO:0000313" key="2">
    <source>
        <dbReference type="EMBL" id="TRW99926.1"/>
    </source>
</evidence>